<dbReference type="Proteomes" id="UP001055811">
    <property type="component" value="Linkage Group LG06"/>
</dbReference>
<reference evidence="2" key="1">
    <citation type="journal article" date="2022" name="Mol. Ecol. Resour.">
        <title>The genomes of chicory, endive, great burdock and yacon provide insights into Asteraceae palaeo-polyploidization history and plant inulin production.</title>
        <authorList>
            <person name="Fan W."/>
            <person name="Wang S."/>
            <person name="Wang H."/>
            <person name="Wang A."/>
            <person name="Jiang F."/>
            <person name="Liu H."/>
            <person name="Zhao H."/>
            <person name="Xu D."/>
            <person name="Zhang Y."/>
        </authorList>
    </citation>
    <scope>NUCLEOTIDE SEQUENCE [LARGE SCALE GENOMIC DNA]</scope>
    <source>
        <strain evidence="2">cv. Punajuju</strain>
    </source>
</reference>
<comment type="caution">
    <text evidence="1">The sequence shown here is derived from an EMBL/GenBank/DDBJ whole genome shotgun (WGS) entry which is preliminary data.</text>
</comment>
<accession>A0ACB9BRA4</accession>
<protein>
    <submittedName>
        <fullName evidence="1">Uncharacterized protein</fullName>
    </submittedName>
</protein>
<reference evidence="1 2" key="2">
    <citation type="journal article" date="2022" name="Mol. Ecol. Resour.">
        <title>The genomes of chicory, endive, great burdock and yacon provide insights into Asteraceae paleo-polyploidization history and plant inulin production.</title>
        <authorList>
            <person name="Fan W."/>
            <person name="Wang S."/>
            <person name="Wang H."/>
            <person name="Wang A."/>
            <person name="Jiang F."/>
            <person name="Liu H."/>
            <person name="Zhao H."/>
            <person name="Xu D."/>
            <person name="Zhang Y."/>
        </authorList>
    </citation>
    <scope>NUCLEOTIDE SEQUENCE [LARGE SCALE GENOMIC DNA]</scope>
    <source>
        <strain evidence="2">cv. Punajuju</strain>
        <tissue evidence="1">Leaves</tissue>
    </source>
</reference>
<name>A0ACB9BRA4_CICIN</name>
<dbReference type="EMBL" id="CM042014">
    <property type="protein sequence ID" value="KAI3724522.1"/>
    <property type="molecule type" value="Genomic_DNA"/>
</dbReference>
<gene>
    <name evidence="1" type="ORF">L2E82_36303</name>
</gene>
<sequence>MATTAPAAKPLHPVYTVTNIQHKVRVLDGTKVSYSSWVKLFQLHAKGYKVMSHIDGTPSPAKTDAEYEAWAEIDAIVLQWIYGTLSDDLLVRVLVTESTAYEAWSRIKAIFLNNKGSRAAALEHEFNNLTLKSMPSLEAYCQKLKELGSQLNDVDCPVNDQRLVLQLVRGLPAEYDTVASYINQSLPTWETACSMLELEHHRQSACESMSHPTAMAAVSSEPPPASPNYNNRRRPNNRPGQKRSNNPSTGSPSTGPRRGTGTPQPPWMFHPNRLPNWAYWTPPPCPFPTNPGWTSPWAGPPASPFWSTPTGTPAASKSGPRSPAPAANQANLTAFDPLEPTQLGEALQTMTMDPVDDQWYMDSGATDHLTGDQGKISKPSFNCPIGSIFVGNGASVPVCGSGSSTIQTTTRNLHLNNILYTPNIIKNLISVRKFSVDNNVSIEFDPHGFSVKDFPNGQMLSRHNSSSKLYPLTYPVTNAAFLTSSVRDFWHDRLGHPGLPVLDFLSLNKLIPCNKRSRSLVCNSCQISKHKRLPFSDSTSSTILPFDIVHCDLWTSPVLSKSGYKYYMVLIDDFTNYTWVFPLKYKSETFSKFSQFHNYISTQFHLKIKIFQCDLGGEFDNQHFKSFAETNGLLFRFSCPHTSQQNGKSERMIRRLNEIILTLLTHASLPPHFWVEALHTASYIHNILPTKLLNFNTPMTALYHRQPSYDHLRVFGCACYPNTTATRKHKLEHRSTRCVFLGYPANFRGYRCLDISSGKVILSRHVTFDETSFPFSEQHSPVPVDYSFLESDPSPLIFHLPVSPPPPQTPTHHPSTPNTPLPQPPLLHTYHRRHKDPQTTSNTVQPATAAPTIPPPPPPPPPQQTASTHPMITRSRASTNQPPVSLHTTTQIHISPIPTSHIKALSDPHWHAAMADEYRALMDNQTWELVPRPPDANIIRCIWLFRHKFNANGTLQRYKARLVVNGKCQQVGIDCEETFSPVVKPTTIRTVLTLAVSRGWSIHQLDVKNAFLHGDLHETVYMFQPPGFTDTTYPNYVCRLRKSLYGLKQAPRAWYDRFATYIKKCGFRSTVSDTSLFVYKKGQDMAYLLLYVDDIVLTTSNDQLLTSIIALLSREFAMTDLGTLHHFLGIQVTQKNGGLFLSQENYAASILSRAHMADCKPSSTPVDTSPKMSATSGNPLPDGTHYRQLAGALQYITITRPDLTYAVQQICLFMHAPRDPHFQFLKRVLRYLKGTLNYGLRITPSKSTQITAYSDADWGVAPTLAALHSDTVFS</sequence>
<evidence type="ECO:0000313" key="1">
    <source>
        <dbReference type="EMBL" id="KAI3724522.1"/>
    </source>
</evidence>
<organism evidence="1 2">
    <name type="scientific">Cichorium intybus</name>
    <name type="common">Chicory</name>
    <dbReference type="NCBI Taxonomy" id="13427"/>
    <lineage>
        <taxon>Eukaryota</taxon>
        <taxon>Viridiplantae</taxon>
        <taxon>Streptophyta</taxon>
        <taxon>Embryophyta</taxon>
        <taxon>Tracheophyta</taxon>
        <taxon>Spermatophyta</taxon>
        <taxon>Magnoliopsida</taxon>
        <taxon>eudicotyledons</taxon>
        <taxon>Gunneridae</taxon>
        <taxon>Pentapetalae</taxon>
        <taxon>asterids</taxon>
        <taxon>campanulids</taxon>
        <taxon>Asterales</taxon>
        <taxon>Asteraceae</taxon>
        <taxon>Cichorioideae</taxon>
        <taxon>Cichorieae</taxon>
        <taxon>Cichoriinae</taxon>
        <taxon>Cichorium</taxon>
    </lineage>
</organism>
<evidence type="ECO:0000313" key="2">
    <source>
        <dbReference type="Proteomes" id="UP001055811"/>
    </source>
</evidence>
<proteinExistence type="predicted"/>
<keyword evidence="2" id="KW-1185">Reference proteome</keyword>